<sequence length="512" mass="58450">MDLTEKDDCPEGTDSIVEELDVFLSQEYANNLYILQYPLRPTWRLYNWSSMSSVTFHPSINHVEMQLPLQSGQDDAPDYSSIDELEGKDAYLTLSGVPVNEHGPYAVGAIQTYEGARILVLHPVVAHLMVAAHQKSLDEPSDMHPPQPNSGDEMMNPRAINDVGTLSYTQGVTLRHFDQTSISSRELFAKLHDTEHLYIQNSNHSITNPVYSKAPRLVSYTVDRNKYINSFSIVEIQERERAIQLVDKLKTILDPKRRMDYCIREFRIVSFKSLRQVAQIPGREPPSHELIYNTLVSRTVFIHGWFAIKSEFVVTGSLVPFLDYLLLLLGLNTTGLSDENSLLHVIMQLKKTISDMQEQNKAYLGLLSSIEKQQEQIGRQVLQACMKDEVKMCKISRKAFTKETGLPANNILLMFRETGLLIPDKESSDNDTWTFKKEKQKDLGDLPVSDAEREVAKWIDATPTIINAMNCARKMNKLRKMQDQGLVRDTLTDVSELPKDVLEQLYQKYHIE</sequence>
<dbReference type="RefSeq" id="XP_001704317.1">
    <property type="nucleotide sequence ID" value="XM_001704265.1"/>
</dbReference>
<dbReference type="KEGG" id="gla:GL50803_0014083"/>
<dbReference type="OMA" id="CIREFRI"/>
<dbReference type="VEuPathDB" id="GiardiaDB:GL50803_14083"/>
<dbReference type="GeneID" id="5697182"/>
<evidence type="ECO:0000313" key="2">
    <source>
        <dbReference type="Proteomes" id="UP000001548"/>
    </source>
</evidence>
<dbReference type="EMBL" id="AACB03000005">
    <property type="protein sequence ID" value="KAE8301729.1"/>
    <property type="molecule type" value="Genomic_DNA"/>
</dbReference>
<dbReference type="Proteomes" id="UP000001548">
    <property type="component" value="Unassembled WGS sequence"/>
</dbReference>
<accession>A8BX96</accession>
<dbReference type="GO" id="GO:0005666">
    <property type="term" value="C:RNA polymerase III complex"/>
    <property type="evidence" value="ECO:0000318"/>
    <property type="project" value="GO_Central"/>
</dbReference>
<evidence type="ECO:0000313" key="1">
    <source>
        <dbReference type="EMBL" id="KAE8301729.1"/>
    </source>
</evidence>
<dbReference type="AlphaFoldDB" id="A8BX96"/>
<dbReference type="PANTHER" id="PTHR12069:SF0">
    <property type="entry name" value="DNA-DIRECTED RNA POLYMERASE III SUBUNIT RPC5"/>
    <property type="match status" value="1"/>
</dbReference>
<proteinExistence type="predicted"/>
<gene>
    <name evidence="1" type="ORF">GL50803_0014083</name>
</gene>
<dbReference type="GO" id="GO:0006351">
    <property type="term" value="P:DNA-templated transcription"/>
    <property type="evidence" value="ECO:0007669"/>
    <property type="project" value="InterPro"/>
</dbReference>
<name>A8BX96_GIAIC</name>
<organism evidence="1 2">
    <name type="scientific">Giardia intestinalis (strain ATCC 50803 / WB clone C6)</name>
    <name type="common">Giardia lamblia</name>
    <dbReference type="NCBI Taxonomy" id="184922"/>
    <lineage>
        <taxon>Eukaryota</taxon>
        <taxon>Metamonada</taxon>
        <taxon>Diplomonadida</taxon>
        <taxon>Hexamitidae</taxon>
        <taxon>Giardiinae</taxon>
        <taxon>Giardia</taxon>
    </lineage>
</organism>
<dbReference type="InterPro" id="IPR006886">
    <property type="entry name" value="RNA_pol_III_Rpc5"/>
</dbReference>
<dbReference type="PANTHER" id="PTHR12069">
    <property type="entry name" value="DNA-DIRECTED RNA POLYMERASES III 80 KDA POLYPEPTIDE RNA POLYMERASE III SUBUNIT 5"/>
    <property type="match status" value="1"/>
</dbReference>
<keyword evidence="2" id="KW-1185">Reference proteome</keyword>
<protein>
    <submittedName>
        <fullName evidence="1">Sin-like protein</fullName>
    </submittedName>
</protein>
<dbReference type="HOGENOM" id="CLU_532600_0_0_1"/>
<reference evidence="1 2" key="1">
    <citation type="journal article" date="2007" name="Science">
        <title>Genomic minimalism in the early diverging intestinal parasite Giardia lamblia.</title>
        <authorList>
            <person name="Morrison H.G."/>
            <person name="McArthur A.G."/>
            <person name="Gillin F.D."/>
            <person name="Aley S.B."/>
            <person name="Adam R.D."/>
            <person name="Olsen G.J."/>
            <person name="Best A.A."/>
            <person name="Cande W.Z."/>
            <person name="Chen F."/>
            <person name="Cipriano M.J."/>
            <person name="Davids B.J."/>
            <person name="Dawson S.C."/>
            <person name="Elmendorf H.G."/>
            <person name="Hehl A.B."/>
            <person name="Holder M.E."/>
            <person name="Huse S.M."/>
            <person name="Kim U.U."/>
            <person name="Lasek-Nesselquist E."/>
            <person name="Manning G."/>
            <person name="Nigam A."/>
            <person name="Nixon J.E."/>
            <person name="Palm D."/>
            <person name="Passamaneck N.E."/>
            <person name="Prabhu A."/>
            <person name="Reich C.I."/>
            <person name="Reiner D.S."/>
            <person name="Samuelson J."/>
            <person name="Svard S.G."/>
            <person name="Sogin M.L."/>
        </authorList>
    </citation>
    <scope>NUCLEOTIDE SEQUENCE [LARGE SCALE GENOMIC DNA]</scope>
    <source>
        <strain evidence="1 2">WB C6</strain>
    </source>
</reference>
<dbReference type="STRING" id="184922.A8BX96"/>
<comment type="caution">
    <text evidence="1">The sequence shown here is derived from an EMBL/GenBank/DDBJ whole genome shotgun (WGS) entry which is preliminary data.</text>
</comment>
<dbReference type="Pfam" id="PF04801">
    <property type="entry name" value="RPC5"/>
    <property type="match status" value="1"/>
</dbReference>